<organism evidence="4 5">
    <name type="scientific">Streptomyces luomodiensis</name>
    <dbReference type="NCBI Taxonomy" id="3026192"/>
    <lineage>
        <taxon>Bacteria</taxon>
        <taxon>Bacillati</taxon>
        <taxon>Actinomycetota</taxon>
        <taxon>Actinomycetes</taxon>
        <taxon>Kitasatosporales</taxon>
        <taxon>Streptomycetaceae</taxon>
        <taxon>Streptomyces</taxon>
    </lineage>
</organism>
<dbReference type="Proteomes" id="UP001305606">
    <property type="component" value="Chromosome"/>
</dbReference>
<evidence type="ECO:0000256" key="2">
    <source>
        <dbReference type="ARBA" id="ARBA00022801"/>
    </source>
</evidence>
<gene>
    <name evidence="4" type="ORF">PS467_15970</name>
</gene>
<keyword evidence="2" id="KW-0378">Hydrolase</keyword>
<dbReference type="InterPro" id="IPR000086">
    <property type="entry name" value="NUDIX_hydrolase_dom"/>
</dbReference>
<dbReference type="InterPro" id="IPR020084">
    <property type="entry name" value="NUDIX_hydrolase_CS"/>
</dbReference>
<dbReference type="EMBL" id="CP117522">
    <property type="protein sequence ID" value="WNE96719.1"/>
    <property type="molecule type" value="Genomic_DNA"/>
</dbReference>
<keyword evidence="5" id="KW-1185">Reference proteome</keyword>
<evidence type="ECO:0000313" key="4">
    <source>
        <dbReference type="EMBL" id="WNE96719.1"/>
    </source>
</evidence>
<evidence type="ECO:0000259" key="3">
    <source>
        <dbReference type="PROSITE" id="PS51462"/>
    </source>
</evidence>
<reference evidence="4 5" key="1">
    <citation type="submission" date="2023-02" db="EMBL/GenBank/DDBJ databases">
        <title>Streptomyces sp. SCA4-21 with antifungal activity against Fusarium oxysporum f. sp. cubense, Streptomyces sp. SCA2-17 with antifungal activity against Fusarium oxysporum f. sp. cubense.</title>
        <authorList>
            <person name="Qi D."/>
        </authorList>
    </citation>
    <scope>NUCLEOTIDE SEQUENCE [LARGE SCALE GENOMIC DNA]</scope>
    <source>
        <strain evidence="4 5">SCA4-21</strain>
    </source>
</reference>
<dbReference type="InterPro" id="IPR015797">
    <property type="entry name" value="NUDIX_hydrolase-like_dom_sf"/>
</dbReference>
<dbReference type="PROSITE" id="PS00893">
    <property type="entry name" value="NUDIX_BOX"/>
    <property type="match status" value="1"/>
</dbReference>
<dbReference type="Gene3D" id="3.90.79.10">
    <property type="entry name" value="Nucleoside Triphosphate Pyrophosphohydrolase"/>
    <property type="match status" value="1"/>
</dbReference>
<sequence length="152" mass="17522">MKRIIARLWRIIRGPMQWRVLWLAHAKFMVGVTGVVRDDAGRVLLLRHRMWPPGRQWGLPTGYAVKGEEFARTVVREVREETGLEVKPGRLVHLKSGYRLRIEAAYEAVLVGGELKIDSFEILEAKWFSPDELPEGMQESHRLLILGKDPND</sequence>
<proteinExistence type="predicted"/>
<dbReference type="PANTHER" id="PTHR43046:SF16">
    <property type="entry name" value="ADP-RIBOSE PYROPHOSPHATASE YJHB-RELATED"/>
    <property type="match status" value="1"/>
</dbReference>
<dbReference type="PANTHER" id="PTHR43046">
    <property type="entry name" value="GDP-MANNOSE MANNOSYL HYDROLASE"/>
    <property type="match status" value="1"/>
</dbReference>
<accession>A0ABY9UXY8</accession>
<dbReference type="RefSeq" id="WP_311035847.1">
    <property type="nucleotide sequence ID" value="NZ_CP117522.1"/>
</dbReference>
<feature type="domain" description="Nudix hydrolase" evidence="3">
    <location>
        <begin position="27"/>
        <end position="151"/>
    </location>
</feature>
<dbReference type="SUPFAM" id="SSF55811">
    <property type="entry name" value="Nudix"/>
    <property type="match status" value="1"/>
</dbReference>
<protein>
    <submittedName>
        <fullName evidence="4">NUDIX domain-containing protein</fullName>
    </submittedName>
</protein>
<dbReference type="PROSITE" id="PS51462">
    <property type="entry name" value="NUDIX"/>
    <property type="match status" value="1"/>
</dbReference>
<evidence type="ECO:0000256" key="1">
    <source>
        <dbReference type="ARBA" id="ARBA00001946"/>
    </source>
</evidence>
<evidence type="ECO:0000313" key="5">
    <source>
        <dbReference type="Proteomes" id="UP001305606"/>
    </source>
</evidence>
<name>A0ABY9UXY8_9ACTN</name>
<dbReference type="Pfam" id="PF00293">
    <property type="entry name" value="NUDIX"/>
    <property type="match status" value="1"/>
</dbReference>
<comment type="cofactor">
    <cofactor evidence="1">
        <name>Mg(2+)</name>
        <dbReference type="ChEBI" id="CHEBI:18420"/>
    </cofactor>
</comment>